<name>A0ACD0NR13_9BASI</name>
<proteinExistence type="predicted"/>
<dbReference type="EMBL" id="KZ820241">
    <property type="protein sequence ID" value="PWN48251.1"/>
    <property type="molecule type" value="Genomic_DNA"/>
</dbReference>
<organism evidence="1 2">
    <name type="scientific">Violaceomyces palustris</name>
    <dbReference type="NCBI Taxonomy" id="1673888"/>
    <lineage>
        <taxon>Eukaryota</taxon>
        <taxon>Fungi</taxon>
        <taxon>Dikarya</taxon>
        <taxon>Basidiomycota</taxon>
        <taxon>Ustilaginomycotina</taxon>
        <taxon>Ustilaginomycetes</taxon>
        <taxon>Violaceomycetales</taxon>
        <taxon>Violaceomycetaceae</taxon>
        <taxon>Violaceomyces</taxon>
    </lineage>
</organism>
<keyword evidence="2" id="KW-1185">Reference proteome</keyword>
<accession>A0ACD0NR13</accession>
<gene>
    <name evidence="1" type="ORF">IE53DRAFT_370783</name>
</gene>
<sequence>MVKVLRVRDLIGPQIVGALLCFLFYGLFLSLLWSYFQKFKRDKLIFRIMVAALILCSTENVIVAGILAWEASVSRLSAVIRIDVNVFHTRPEELFAGLQEAVAKQCSLLRTEFVNFIPQAVILQWFYCARIITLTKVTGKRWGWAQTIAVFCAALSISQLGIAVITLRSVLQAPADPLYADGPWPEDHIFRGIVYGLAGLVDVLLALVVIIKVLLWRKEYKANSKFLHAAHPNRPNSNATPTSSCPSPGESQILTEEQERQDALGVTVVGATRPQSPLVTPTSVKAPSIPARSISSRVSSHSLRISKHLLQVSRISAVVCLTTVAAQLICMILYQRAPATDHHAILMIPLGNIYSICQMITLNARMNAQQEDLTSVGSGNLEFAGPRSRSETVGSTSHPVSNQVDPSGLVGVRVEKFGSNPTRTAPLSEGAGERLDHSEEDHGRVFFPSSPADVPKGNSNILDNGGEDGWQPCNGKNGDRTVSKPSHSLGLSTRFTRFGFANVNPRQSSTGSDDGSKPPSYRSNTLSDTGHGASRSTCKCSIANLKTETCGTSDSVEVLRFPTHLESWLPAHLCEQKCKESDDQGFDYLQVKLGHLTSGTSTGWGEEIDRYLNEILESAREHPLVARANEWADGDSSHVVIEMGEDKPGCINAMDSFYKEKNHKTGRIHSKNEVDEMGEWVLRAHQQARENSHPAVLNLSHLSPRVPSLVRKERLDSSPSSPNTTRAHAATTCSSSSFSPVLEGCPHHWRLHHSYCHILANSHASHYRSNGRARDAASPSQNETASINTFGKNPTKSADFLDDWKEASELKSRVVSDPSSCHRSSVPSTMFSYARSSSSSGFSTPVEEVEIPRAASSHLSYPPSPCSPRASTQREDREKRDPKIGPESESKMAKEGTRDDRMPNPDGMKKEGVYYCQHLNHDW</sequence>
<reference evidence="1 2" key="1">
    <citation type="journal article" date="2018" name="Mol. Biol. Evol.">
        <title>Broad Genomic Sampling Reveals a Smut Pathogenic Ancestry of the Fungal Clade Ustilaginomycotina.</title>
        <authorList>
            <person name="Kijpornyongpan T."/>
            <person name="Mondo S.J."/>
            <person name="Barry K."/>
            <person name="Sandor L."/>
            <person name="Lee J."/>
            <person name="Lipzen A."/>
            <person name="Pangilinan J."/>
            <person name="LaButti K."/>
            <person name="Hainaut M."/>
            <person name="Henrissat B."/>
            <person name="Grigoriev I.V."/>
            <person name="Spatafora J.W."/>
            <person name="Aime M.C."/>
        </authorList>
    </citation>
    <scope>NUCLEOTIDE SEQUENCE [LARGE SCALE GENOMIC DNA]</scope>
    <source>
        <strain evidence="1 2">SA 807</strain>
    </source>
</reference>
<evidence type="ECO:0000313" key="2">
    <source>
        <dbReference type="Proteomes" id="UP000245626"/>
    </source>
</evidence>
<evidence type="ECO:0000313" key="1">
    <source>
        <dbReference type="EMBL" id="PWN48251.1"/>
    </source>
</evidence>
<dbReference type="Proteomes" id="UP000245626">
    <property type="component" value="Unassembled WGS sequence"/>
</dbReference>
<protein>
    <submittedName>
        <fullName evidence="1">Uncharacterized protein</fullName>
    </submittedName>
</protein>